<sequence>MNLRKAITIWSSLPLLGCALETLLHFLTSKAASSATGTTEDTLLTDEHLDDVKTAGNTAAQKHFRQIQHICIA</sequence>
<reference evidence="2 3" key="1">
    <citation type="journal article" date="2020" name="Nat. Commun.">
        <title>Genome of Tripterygium wilfordii and identification of cytochrome P450 involved in triptolide biosynthesis.</title>
        <authorList>
            <person name="Tu L."/>
            <person name="Su P."/>
            <person name="Zhang Z."/>
            <person name="Gao L."/>
            <person name="Wang J."/>
            <person name="Hu T."/>
            <person name="Zhou J."/>
            <person name="Zhang Y."/>
            <person name="Zhao Y."/>
            <person name="Liu Y."/>
            <person name="Song Y."/>
            <person name="Tong Y."/>
            <person name="Lu Y."/>
            <person name="Yang J."/>
            <person name="Xu C."/>
            <person name="Jia M."/>
            <person name="Peters R.J."/>
            <person name="Huang L."/>
            <person name="Gao W."/>
        </authorList>
    </citation>
    <scope>NUCLEOTIDE SEQUENCE [LARGE SCALE GENOMIC DNA]</scope>
    <source>
        <strain evidence="3">cv. XIE 37</strain>
        <tissue evidence="2">Leaf</tissue>
    </source>
</reference>
<dbReference type="InParanoid" id="A0A7J7CV04"/>
<feature type="signal peptide" evidence="1">
    <location>
        <begin position="1"/>
        <end position="19"/>
    </location>
</feature>
<keyword evidence="3" id="KW-1185">Reference proteome</keyword>
<protein>
    <recommendedName>
        <fullName evidence="4">Secreted protein</fullName>
    </recommendedName>
</protein>
<dbReference type="AlphaFoldDB" id="A0A7J7CV04"/>
<keyword evidence="1" id="KW-0732">Signal</keyword>
<evidence type="ECO:0000256" key="1">
    <source>
        <dbReference type="SAM" id="SignalP"/>
    </source>
</evidence>
<dbReference type="EMBL" id="JAAARO010000013">
    <property type="protein sequence ID" value="KAF5737901.1"/>
    <property type="molecule type" value="Genomic_DNA"/>
</dbReference>
<comment type="caution">
    <text evidence="2">The sequence shown here is derived from an EMBL/GenBank/DDBJ whole genome shotgun (WGS) entry which is preliminary data.</text>
</comment>
<proteinExistence type="predicted"/>
<organism evidence="2 3">
    <name type="scientific">Tripterygium wilfordii</name>
    <name type="common">Thunder God vine</name>
    <dbReference type="NCBI Taxonomy" id="458696"/>
    <lineage>
        <taxon>Eukaryota</taxon>
        <taxon>Viridiplantae</taxon>
        <taxon>Streptophyta</taxon>
        <taxon>Embryophyta</taxon>
        <taxon>Tracheophyta</taxon>
        <taxon>Spermatophyta</taxon>
        <taxon>Magnoliopsida</taxon>
        <taxon>eudicotyledons</taxon>
        <taxon>Gunneridae</taxon>
        <taxon>Pentapetalae</taxon>
        <taxon>rosids</taxon>
        <taxon>fabids</taxon>
        <taxon>Celastrales</taxon>
        <taxon>Celastraceae</taxon>
        <taxon>Tripterygium</taxon>
    </lineage>
</organism>
<feature type="chain" id="PRO_5029637904" description="Secreted protein" evidence="1">
    <location>
        <begin position="20"/>
        <end position="73"/>
    </location>
</feature>
<evidence type="ECO:0000313" key="3">
    <source>
        <dbReference type="Proteomes" id="UP000593562"/>
    </source>
</evidence>
<name>A0A7J7CV04_TRIWF</name>
<evidence type="ECO:0000313" key="2">
    <source>
        <dbReference type="EMBL" id="KAF5737901.1"/>
    </source>
</evidence>
<gene>
    <name evidence="2" type="ORF">HS088_TW13G00792</name>
</gene>
<dbReference type="Proteomes" id="UP000593562">
    <property type="component" value="Unassembled WGS sequence"/>
</dbReference>
<evidence type="ECO:0008006" key="4">
    <source>
        <dbReference type="Google" id="ProtNLM"/>
    </source>
</evidence>
<accession>A0A7J7CV04</accession>